<sequence>MIVTCVLCDKKAKLDANSYQGKRLINHPLATFMCDECKVRIAQKTEQRRREGKLRPRLYHKESDGWS</sequence>
<name>A0ABU0CRU5_9BACI</name>
<gene>
    <name evidence="2" type="ORF">J2S00_001928</name>
</gene>
<dbReference type="EMBL" id="JAUSUQ010000006">
    <property type="protein sequence ID" value="MDQ0339142.1"/>
    <property type="molecule type" value="Genomic_DNA"/>
</dbReference>
<dbReference type="RefSeq" id="WP_307338663.1">
    <property type="nucleotide sequence ID" value="NZ_JAUSUQ010000006.1"/>
</dbReference>
<dbReference type="Pfam" id="PF09963">
    <property type="entry name" value="DUF2197"/>
    <property type="match status" value="1"/>
</dbReference>
<organism evidence="2 3">
    <name type="scientific">Caldalkalibacillus uzonensis</name>
    <dbReference type="NCBI Taxonomy" id="353224"/>
    <lineage>
        <taxon>Bacteria</taxon>
        <taxon>Bacillati</taxon>
        <taxon>Bacillota</taxon>
        <taxon>Bacilli</taxon>
        <taxon>Bacillales</taxon>
        <taxon>Bacillaceae</taxon>
        <taxon>Caldalkalibacillus</taxon>
    </lineage>
</organism>
<evidence type="ECO:0000313" key="2">
    <source>
        <dbReference type="EMBL" id="MDQ0339142.1"/>
    </source>
</evidence>
<keyword evidence="3" id="KW-1185">Reference proteome</keyword>
<evidence type="ECO:0000256" key="1">
    <source>
        <dbReference type="SAM" id="MobiDB-lite"/>
    </source>
</evidence>
<proteinExistence type="predicted"/>
<comment type="caution">
    <text evidence="2">The sequence shown here is derived from an EMBL/GenBank/DDBJ whole genome shotgun (WGS) entry which is preliminary data.</text>
</comment>
<dbReference type="Proteomes" id="UP001232445">
    <property type="component" value="Unassembled WGS sequence"/>
</dbReference>
<feature type="region of interest" description="Disordered" evidence="1">
    <location>
        <begin position="45"/>
        <end position="67"/>
    </location>
</feature>
<evidence type="ECO:0000313" key="3">
    <source>
        <dbReference type="Proteomes" id="UP001232445"/>
    </source>
</evidence>
<reference evidence="2 3" key="1">
    <citation type="submission" date="2023-07" db="EMBL/GenBank/DDBJ databases">
        <title>Genomic Encyclopedia of Type Strains, Phase IV (KMG-IV): sequencing the most valuable type-strain genomes for metagenomic binning, comparative biology and taxonomic classification.</title>
        <authorList>
            <person name="Goeker M."/>
        </authorList>
    </citation>
    <scope>NUCLEOTIDE SEQUENCE [LARGE SCALE GENOMIC DNA]</scope>
    <source>
        <strain evidence="2 3">DSM 17740</strain>
    </source>
</reference>
<accession>A0ABU0CRU5</accession>
<dbReference type="InterPro" id="IPR019241">
    <property type="entry name" value="DUF2197"/>
</dbReference>
<protein>
    <submittedName>
        <fullName evidence="2">Uncharacterized protein YlaI</fullName>
    </submittedName>
</protein>